<name>A0AAN7SJ79_9COLE</name>
<dbReference type="InterPro" id="IPR039353">
    <property type="entry name" value="TF_Adf1"/>
</dbReference>
<dbReference type="GO" id="GO:0003677">
    <property type="term" value="F:DNA binding"/>
    <property type="evidence" value="ECO:0007669"/>
    <property type="project" value="InterPro"/>
</dbReference>
<reference evidence="6" key="1">
    <citation type="submission" date="2023-01" db="EMBL/GenBank/DDBJ databases">
        <title>Key to firefly adult light organ development and bioluminescence: homeobox transcription factors regulate luciferase expression and transportation to peroxisome.</title>
        <authorList>
            <person name="Fu X."/>
        </authorList>
    </citation>
    <scope>NUCLEOTIDE SEQUENCE [LARGE SCALE GENOMIC DNA]</scope>
</reference>
<protein>
    <recommendedName>
        <fullName evidence="7">MADF domain-containing protein</fullName>
    </recommendedName>
</protein>
<gene>
    <name evidence="5" type="ORF">RN001_005813</name>
</gene>
<keyword evidence="6" id="KW-1185">Reference proteome</keyword>
<organism evidence="5 6">
    <name type="scientific">Aquatica leii</name>
    <dbReference type="NCBI Taxonomy" id="1421715"/>
    <lineage>
        <taxon>Eukaryota</taxon>
        <taxon>Metazoa</taxon>
        <taxon>Ecdysozoa</taxon>
        <taxon>Arthropoda</taxon>
        <taxon>Hexapoda</taxon>
        <taxon>Insecta</taxon>
        <taxon>Pterygota</taxon>
        <taxon>Neoptera</taxon>
        <taxon>Endopterygota</taxon>
        <taxon>Coleoptera</taxon>
        <taxon>Polyphaga</taxon>
        <taxon>Elateriformia</taxon>
        <taxon>Elateroidea</taxon>
        <taxon>Lampyridae</taxon>
        <taxon>Luciolinae</taxon>
        <taxon>Aquatica</taxon>
    </lineage>
</organism>
<evidence type="ECO:0008006" key="7">
    <source>
        <dbReference type="Google" id="ProtNLM"/>
    </source>
</evidence>
<sequence length="372" mass="42868">MKTRLCPILIQQFQQCDTVWHGELEYKGLFEFWKDLQINFHEKNYSNHETTLENNNLVIENGSIVCDSSIDIQLDDSFWLKNNEIINAEVQCDGFLKICESSQNIIPNYENDPPSKESCKILMELTQVLHIRETETKEIEDVNSSYSQVEETDSTDETIQDTLVELLISEISKRPPLFNEKLHLHERSRSIKNALEKEVYEALGQMALPDISKKWAYLKKEYKRHRQQLNKYVNSGCSLDEAIKITGKPLWKHYKSLMFIDDIAHDITTESNVPVCELSVCSNGPSTSSSSGNMIESPTQSDTSVSHEKRKSSTSQTLLDSMIINEINKSNKLDSTNHFCSMLALEMRKLDGRKRAELQIKFLTLLNEELYN</sequence>
<dbReference type="PROSITE" id="PS51029">
    <property type="entry name" value="MADF"/>
    <property type="match status" value="1"/>
</dbReference>
<dbReference type="Proteomes" id="UP001353858">
    <property type="component" value="Unassembled WGS sequence"/>
</dbReference>
<accession>A0AAN7SJ79</accession>
<evidence type="ECO:0000259" key="4">
    <source>
        <dbReference type="PROSITE" id="PS51031"/>
    </source>
</evidence>
<dbReference type="InterPro" id="IPR004210">
    <property type="entry name" value="BESS_motif"/>
</dbReference>
<feature type="region of interest" description="Disordered" evidence="2">
    <location>
        <begin position="285"/>
        <end position="316"/>
    </location>
</feature>
<dbReference type="PANTHER" id="PTHR12243">
    <property type="entry name" value="MADF DOMAIN TRANSCRIPTION FACTOR"/>
    <property type="match status" value="1"/>
</dbReference>
<dbReference type="GO" id="GO:0006357">
    <property type="term" value="P:regulation of transcription by RNA polymerase II"/>
    <property type="evidence" value="ECO:0007669"/>
    <property type="project" value="TreeGrafter"/>
</dbReference>
<evidence type="ECO:0000256" key="2">
    <source>
        <dbReference type="SAM" id="MobiDB-lite"/>
    </source>
</evidence>
<proteinExistence type="predicted"/>
<dbReference type="Pfam" id="PF10545">
    <property type="entry name" value="MADF_DNA_bdg"/>
    <property type="match status" value="1"/>
</dbReference>
<comment type="subcellular location">
    <subcellularLocation>
        <location evidence="1">Nucleus</location>
    </subcellularLocation>
</comment>
<keyword evidence="1" id="KW-0539">Nucleus</keyword>
<dbReference type="PROSITE" id="PS51031">
    <property type="entry name" value="BESS"/>
    <property type="match status" value="1"/>
</dbReference>
<feature type="domain" description="MADF" evidence="3">
    <location>
        <begin position="166"/>
        <end position="265"/>
    </location>
</feature>
<dbReference type="PANTHER" id="PTHR12243:SF67">
    <property type="entry name" value="COREPRESSOR OF PANGOLIN, ISOFORM A-RELATED"/>
    <property type="match status" value="1"/>
</dbReference>
<feature type="domain" description="BESS" evidence="4">
    <location>
        <begin position="333"/>
        <end position="372"/>
    </location>
</feature>
<evidence type="ECO:0000259" key="3">
    <source>
        <dbReference type="PROSITE" id="PS51029"/>
    </source>
</evidence>
<dbReference type="InterPro" id="IPR006578">
    <property type="entry name" value="MADF-dom"/>
</dbReference>
<evidence type="ECO:0000256" key="1">
    <source>
        <dbReference type="PROSITE-ProRule" id="PRU00371"/>
    </source>
</evidence>
<evidence type="ECO:0000313" key="5">
    <source>
        <dbReference type="EMBL" id="KAK4882494.1"/>
    </source>
</evidence>
<dbReference type="GO" id="GO:0005634">
    <property type="term" value="C:nucleus"/>
    <property type="evidence" value="ECO:0007669"/>
    <property type="project" value="UniProtKB-SubCell"/>
</dbReference>
<dbReference type="EMBL" id="JARPUR010000002">
    <property type="protein sequence ID" value="KAK4882494.1"/>
    <property type="molecule type" value="Genomic_DNA"/>
</dbReference>
<feature type="compositionally biased region" description="Polar residues" evidence="2">
    <location>
        <begin position="292"/>
        <end position="304"/>
    </location>
</feature>
<dbReference type="AlphaFoldDB" id="A0AAN7SJ79"/>
<comment type="caution">
    <text evidence="5">The sequence shown here is derived from an EMBL/GenBank/DDBJ whole genome shotgun (WGS) entry which is preliminary data.</text>
</comment>
<dbReference type="GO" id="GO:0005667">
    <property type="term" value="C:transcription regulator complex"/>
    <property type="evidence" value="ECO:0007669"/>
    <property type="project" value="TreeGrafter"/>
</dbReference>
<evidence type="ECO:0000313" key="6">
    <source>
        <dbReference type="Proteomes" id="UP001353858"/>
    </source>
</evidence>